<keyword evidence="2" id="KW-1185">Reference proteome</keyword>
<reference evidence="1" key="1">
    <citation type="submission" date="2020-05" db="EMBL/GenBank/DDBJ databases">
        <title>Mycena genomes resolve the evolution of fungal bioluminescence.</title>
        <authorList>
            <person name="Tsai I.J."/>
        </authorList>
    </citation>
    <scope>NUCLEOTIDE SEQUENCE</scope>
    <source>
        <strain evidence="1">110903Hualien_Pintung</strain>
    </source>
</reference>
<sequence length="255" mass="27340">MPSNDSFLARVATPPPPVVLLLAHTDIPKADMRGLLMHDDFPPFSKSAAAPLKPGPPPPFSAKHITSTGPTKLKGPAATVAAANAKSNGVGTKAAATASTADADVRTIPSEATSTATTEAVSELSDVEASSKTTYPPLIEVPGRGASHVRDSELTRIMGWSAEYLEEFKVFVRNLTPRMLPHGVDKYNNHDKAKMAAFHEKVAKVYPEVKRCVDCWPVDTMAIGYFKLARQAEKKVEKQVVTEAIKTIKRAGVKA</sequence>
<dbReference type="AlphaFoldDB" id="A0A8H6TTG1"/>
<organism evidence="1 2">
    <name type="scientific">Mycena chlorophos</name>
    <name type="common">Agaric fungus</name>
    <name type="synonym">Agaricus chlorophos</name>
    <dbReference type="NCBI Taxonomy" id="658473"/>
    <lineage>
        <taxon>Eukaryota</taxon>
        <taxon>Fungi</taxon>
        <taxon>Dikarya</taxon>
        <taxon>Basidiomycota</taxon>
        <taxon>Agaricomycotina</taxon>
        <taxon>Agaricomycetes</taxon>
        <taxon>Agaricomycetidae</taxon>
        <taxon>Agaricales</taxon>
        <taxon>Marasmiineae</taxon>
        <taxon>Mycenaceae</taxon>
        <taxon>Mycena</taxon>
    </lineage>
</organism>
<name>A0A8H6TTG1_MYCCL</name>
<proteinExistence type="predicted"/>
<accession>A0A8H6TTG1</accession>
<gene>
    <name evidence="1" type="ORF">HMN09_00054900</name>
</gene>
<dbReference type="EMBL" id="JACAZE010000001">
    <property type="protein sequence ID" value="KAF7322759.1"/>
    <property type="molecule type" value="Genomic_DNA"/>
</dbReference>
<protein>
    <submittedName>
        <fullName evidence="1">Uncharacterized protein</fullName>
    </submittedName>
</protein>
<evidence type="ECO:0000313" key="2">
    <source>
        <dbReference type="Proteomes" id="UP000613580"/>
    </source>
</evidence>
<comment type="caution">
    <text evidence="1">The sequence shown here is derived from an EMBL/GenBank/DDBJ whole genome shotgun (WGS) entry which is preliminary data.</text>
</comment>
<dbReference type="Proteomes" id="UP000613580">
    <property type="component" value="Unassembled WGS sequence"/>
</dbReference>
<evidence type="ECO:0000313" key="1">
    <source>
        <dbReference type="EMBL" id="KAF7322759.1"/>
    </source>
</evidence>